<keyword evidence="4" id="KW-0378">Hydrolase</keyword>
<dbReference type="SUPFAM" id="SSF51735">
    <property type="entry name" value="NAD(P)-binding Rossmann-fold domains"/>
    <property type="match status" value="1"/>
</dbReference>
<dbReference type="Gene3D" id="3.40.710.10">
    <property type="entry name" value="DD-peptidase/beta-lactamase superfamily"/>
    <property type="match status" value="1"/>
</dbReference>
<dbReference type="InterPro" id="IPR050789">
    <property type="entry name" value="Diverse_Enzym_Activities"/>
</dbReference>
<dbReference type="Pfam" id="PF00550">
    <property type="entry name" value="PP-binding"/>
    <property type="match status" value="1"/>
</dbReference>
<dbReference type="AlphaFoldDB" id="A0A5N6Z2E3"/>
<dbReference type="InterPro" id="IPR009081">
    <property type="entry name" value="PP-bd_ACP"/>
</dbReference>
<proteinExistence type="inferred from homology"/>
<sequence length="577" mass="62795">MTSSTVTYVGHISQSNYAASNAVLDNLSRQRIHMGLPAATISLGPIKGVGTLNRKPEYAEHLLPTGLIEAEESDGGGAVADATGDDLLMSDIPDDRDEAVIVLAQLMFIPVEEIHISRPFSHFGLDSMSGSELIHWLNQKFGERMSFFQLLAPSCTPKNLAGIIFDTVMKTKASSAEPAVPDAAANGTPHEKANGHNTNGVHAVRGAIADPKPVMHSYVCTVVNSKGEQLYSPSECTLSQDSSTPVDFDAVYGIASLSKVITTVAVMIYDDVSLILPDLCALPVLDGVDSEGRARTKPRTKTITLRSLMSHQSGCGYHPSPPLARWAKQNGKTNSVFDSDFQVMKTFPLLFEPGEGWMYGSGPDWAGEAIARINNATLEDFMRSNIWEPLGMNSTIFHPERHPGMMDRLITMYKRTDDHRLARGDWLSRIPASHDCGGHGLWSTPHDWTMFLRMVLADGGSILAKASIDENFLPQTIGSSDLQELLTGPLRASLRSTVDMGAGNVETALGGPLYMEAIAGKRSAGTLQWACRPNMFWWIDRTKGVAATTFTQVISQADARFEELTSQFEMAVYADFI</sequence>
<gene>
    <name evidence="6" type="ORF">BDV28DRAFT_158411</name>
</gene>
<organism evidence="6 7">
    <name type="scientific">Aspergillus coremiiformis</name>
    <dbReference type="NCBI Taxonomy" id="138285"/>
    <lineage>
        <taxon>Eukaryota</taxon>
        <taxon>Fungi</taxon>
        <taxon>Dikarya</taxon>
        <taxon>Ascomycota</taxon>
        <taxon>Pezizomycotina</taxon>
        <taxon>Eurotiomycetes</taxon>
        <taxon>Eurotiomycetidae</taxon>
        <taxon>Eurotiales</taxon>
        <taxon>Aspergillaceae</taxon>
        <taxon>Aspergillus</taxon>
        <taxon>Aspergillus subgen. Circumdati</taxon>
    </lineage>
</organism>
<dbReference type="SUPFAM" id="SSF56601">
    <property type="entry name" value="beta-lactamase/transpeptidase-like"/>
    <property type="match status" value="1"/>
</dbReference>
<dbReference type="PANTHER" id="PTHR43283">
    <property type="entry name" value="BETA-LACTAMASE-RELATED"/>
    <property type="match status" value="1"/>
</dbReference>
<dbReference type="InterPro" id="IPR012338">
    <property type="entry name" value="Beta-lactam/transpept-like"/>
</dbReference>
<comment type="similarity">
    <text evidence="1">Belongs to the class-A beta-lactamase family.</text>
</comment>
<keyword evidence="3" id="KW-0597">Phosphoprotein</keyword>
<evidence type="ECO:0000256" key="3">
    <source>
        <dbReference type="ARBA" id="ARBA00022553"/>
    </source>
</evidence>
<feature type="domain" description="Carrier" evidence="5">
    <location>
        <begin position="90"/>
        <end position="168"/>
    </location>
</feature>
<dbReference type="PANTHER" id="PTHR43283:SF17">
    <property type="entry name" value="(LOVD), PUTATIVE (AFU_ORTHOLOGUE AFUA_5G00920)-RELATED"/>
    <property type="match status" value="1"/>
</dbReference>
<dbReference type="Gene3D" id="3.40.50.720">
    <property type="entry name" value="NAD(P)-binding Rossmann-like Domain"/>
    <property type="match status" value="1"/>
</dbReference>
<dbReference type="Proteomes" id="UP000327118">
    <property type="component" value="Unassembled WGS sequence"/>
</dbReference>
<dbReference type="InterPro" id="IPR036736">
    <property type="entry name" value="ACP-like_sf"/>
</dbReference>
<dbReference type="Pfam" id="PF00144">
    <property type="entry name" value="Beta-lactamase"/>
    <property type="match status" value="1"/>
</dbReference>
<evidence type="ECO:0000313" key="6">
    <source>
        <dbReference type="EMBL" id="KAE8351832.1"/>
    </source>
</evidence>
<dbReference type="Pfam" id="PF08659">
    <property type="entry name" value="KR"/>
    <property type="match status" value="1"/>
</dbReference>
<evidence type="ECO:0000313" key="7">
    <source>
        <dbReference type="Proteomes" id="UP000327118"/>
    </source>
</evidence>
<name>A0A5N6Z2E3_9EURO</name>
<evidence type="ECO:0000256" key="4">
    <source>
        <dbReference type="ARBA" id="ARBA00022801"/>
    </source>
</evidence>
<evidence type="ECO:0000256" key="2">
    <source>
        <dbReference type="ARBA" id="ARBA00022450"/>
    </source>
</evidence>
<dbReference type="InterPro" id="IPR020806">
    <property type="entry name" value="PKS_PP-bd"/>
</dbReference>
<protein>
    <submittedName>
        <fullName evidence="6">Beta-lactamase/transpeptidase-like protein</fullName>
    </submittedName>
</protein>
<dbReference type="Gene3D" id="1.10.1200.10">
    <property type="entry name" value="ACP-like"/>
    <property type="match status" value="1"/>
</dbReference>
<dbReference type="InterPro" id="IPR001466">
    <property type="entry name" value="Beta-lactam-related"/>
</dbReference>
<dbReference type="PROSITE" id="PS50075">
    <property type="entry name" value="CARRIER"/>
    <property type="match status" value="1"/>
</dbReference>
<dbReference type="InterPro" id="IPR036291">
    <property type="entry name" value="NAD(P)-bd_dom_sf"/>
</dbReference>
<dbReference type="GO" id="GO:0031177">
    <property type="term" value="F:phosphopantetheine binding"/>
    <property type="evidence" value="ECO:0007669"/>
    <property type="project" value="InterPro"/>
</dbReference>
<dbReference type="SMART" id="SM00823">
    <property type="entry name" value="PKS_PP"/>
    <property type="match status" value="1"/>
</dbReference>
<dbReference type="EMBL" id="ML739153">
    <property type="protein sequence ID" value="KAE8351832.1"/>
    <property type="molecule type" value="Genomic_DNA"/>
</dbReference>
<dbReference type="GO" id="GO:0016787">
    <property type="term" value="F:hydrolase activity"/>
    <property type="evidence" value="ECO:0007669"/>
    <property type="project" value="UniProtKB-KW"/>
</dbReference>
<accession>A0A5N6Z2E3</accession>
<keyword evidence="2" id="KW-0596">Phosphopantetheine</keyword>
<keyword evidence="7" id="KW-1185">Reference proteome</keyword>
<evidence type="ECO:0000259" key="5">
    <source>
        <dbReference type="PROSITE" id="PS50075"/>
    </source>
</evidence>
<dbReference type="SUPFAM" id="SSF47336">
    <property type="entry name" value="ACP-like"/>
    <property type="match status" value="1"/>
</dbReference>
<reference evidence="7" key="1">
    <citation type="submission" date="2019-04" db="EMBL/GenBank/DDBJ databases">
        <title>Friends and foes A comparative genomics studyof 23 Aspergillus species from section Flavi.</title>
        <authorList>
            <consortium name="DOE Joint Genome Institute"/>
            <person name="Kjaerbolling I."/>
            <person name="Vesth T."/>
            <person name="Frisvad J.C."/>
            <person name="Nybo J.L."/>
            <person name="Theobald S."/>
            <person name="Kildgaard S."/>
            <person name="Isbrandt T."/>
            <person name="Kuo A."/>
            <person name="Sato A."/>
            <person name="Lyhne E.K."/>
            <person name="Kogle M.E."/>
            <person name="Wiebenga A."/>
            <person name="Kun R.S."/>
            <person name="Lubbers R.J."/>
            <person name="Makela M.R."/>
            <person name="Barry K."/>
            <person name="Chovatia M."/>
            <person name="Clum A."/>
            <person name="Daum C."/>
            <person name="Haridas S."/>
            <person name="He G."/>
            <person name="LaButti K."/>
            <person name="Lipzen A."/>
            <person name="Mondo S."/>
            <person name="Riley R."/>
            <person name="Salamov A."/>
            <person name="Simmons B.A."/>
            <person name="Magnuson J.K."/>
            <person name="Henrissat B."/>
            <person name="Mortensen U.H."/>
            <person name="Larsen T.O."/>
            <person name="Devries R.P."/>
            <person name="Grigoriev I.V."/>
            <person name="Machida M."/>
            <person name="Baker S.E."/>
            <person name="Andersen M.R."/>
        </authorList>
    </citation>
    <scope>NUCLEOTIDE SEQUENCE [LARGE SCALE GENOMIC DNA]</scope>
    <source>
        <strain evidence="7">CBS 553.77</strain>
    </source>
</reference>
<dbReference type="OrthoDB" id="428260at2759"/>
<dbReference type="InterPro" id="IPR013968">
    <property type="entry name" value="PKS_KR"/>
</dbReference>
<evidence type="ECO:0000256" key="1">
    <source>
        <dbReference type="ARBA" id="ARBA00009009"/>
    </source>
</evidence>